<gene>
    <name evidence="7" type="ORF">S01H1_30397</name>
</gene>
<evidence type="ECO:0000256" key="5">
    <source>
        <dbReference type="ARBA" id="ARBA00023014"/>
    </source>
</evidence>
<dbReference type="Gene3D" id="3.80.30.20">
    <property type="entry name" value="tm_1862 like domain"/>
    <property type="match status" value="1"/>
</dbReference>
<dbReference type="InterPro" id="IPR023404">
    <property type="entry name" value="rSAM_horseshoe"/>
</dbReference>
<comment type="cofactor">
    <cofactor evidence="1">
        <name>[4Fe-4S] cluster</name>
        <dbReference type="ChEBI" id="CHEBI:49883"/>
    </cofactor>
</comment>
<evidence type="ECO:0000256" key="2">
    <source>
        <dbReference type="ARBA" id="ARBA00022691"/>
    </source>
</evidence>
<keyword evidence="2" id="KW-0949">S-adenosyl-L-methionine</keyword>
<organism evidence="7">
    <name type="scientific">marine sediment metagenome</name>
    <dbReference type="NCBI Taxonomy" id="412755"/>
    <lineage>
        <taxon>unclassified sequences</taxon>
        <taxon>metagenomes</taxon>
        <taxon>ecological metagenomes</taxon>
    </lineage>
</organism>
<dbReference type="EMBL" id="BARS01018705">
    <property type="protein sequence ID" value="GAF97355.1"/>
    <property type="molecule type" value="Genomic_DNA"/>
</dbReference>
<evidence type="ECO:0000259" key="6">
    <source>
        <dbReference type="PROSITE" id="PS51918"/>
    </source>
</evidence>
<keyword evidence="3" id="KW-0479">Metal-binding</keyword>
<keyword evidence="4" id="KW-0408">Iron</keyword>
<dbReference type="SMART" id="SM00729">
    <property type="entry name" value="Elp3"/>
    <property type="match status" value="1"/>
</dbReference>
<dbReference type="InterPro" id="IPR051198">
    <property type="entry name" value="BchE-like"/>
</dbReference>
<protein>
    <recommendedName>
        <fullName evidence="6">Radical SAM core domain-containing protein</fullName>
    </recommendedName>
</protein>
<dbReference type="InterPro" id="IPR007197">
    <property type="entry name" value="rSAM"/>
</dbReference>
<comment type="caution">
    <text evidence="7">The sequence shown here is derived from an EMBL/GenBank/DDBJ whole genome shotgun (WGS) entry which is preliminary data.</text>
</comment>
<dbReference type="GO" id="GO:0003824">
    <property type="term" value="F:catalytic activity"/>
    <property type="evidence" value="ECO:0007669"/>
    <property type="project" value="InterPro"/>
</dbReference>
<accession>X0V9Q4</accession>
<evidence type="ECO:0000256" key="4">
    <source>
        <dbReference type="ARBA" id="ARBA00023004"/>
    </source>
</evidence>
<evidence type="ECO:0000313" key="7">
    <source>
        <dbReference type="EMBL" id="GAF97355.1"/>
    </source>
</evidence>
<evidence type="ECO:0000256" key="1">
    <source>
        <dbReference type="ARBA" id="ARBA00001966"/>
    </source>
</evidence>
<dbReference type="SUPFAM" id="SSF102114">
    <property type="entry name" value="Radical SAM enzymes"/>
    <property type="match status" value="1"/>
</dbReference>
<name>X0V9Q4_9ZZZZ</name>
<dbReference type="InterPro" id="IPR058240">
    <property type="entry name" value="rSAM_sf"/>
</dbReference>
<dbReference type="GO" id="GO:0051536">
    <property type="term" value="F:iron-sulfur cluster binding"/>
    <property type="evidence" value="ECO:0007669"/>
    <property type="project" value="UniProtKB-KW"/>
</dbReference>
<dbReference type="AlphaFoldDB" id="X0V9Q4"/>
<sequence length="243" mass="28463">MYKGKGNFFRVKDSKQVINEIKYFKDKYDIEFVYFADPDFLVKSRKVFDEFIKGYKDIKLPFWAEARADVVTEYKIKALDSIGCFGFAIGVESGNEFIRNKILQKGVSNKQIEIAYNILKNSNIKIYTNIMIGLPFETREQIFDSINFMRKLGVKHPVVNIFNPYRGSALWQTCVDEGFVSKDKLAGDYRGDYVLDMPQISKEEVLGLQRTFLLYVNFPKSEWNRIKSAETDDEVFEELREEY</sequence>
<dbReference type="Pfam" id="PF04055">
    <property type="entry name" value="Radical_SAM"/>
    <property type="match status" value="1"/>
</dbReference>
<dbReference type="PROSITE" id="PS51918">
    <property type="entry name" value="RADICAL_SAM"/>
    <property type="match status" value="1"/>
</dbReference>
<evidence type="ECO:0000256" key="3">
    <source>
        <dbReference type="ARBA" id="ARBA00022723"/>
    </source>
</evidence>
<feature type="non-terminal residue" evidence="7">
    <location>
        <position position="243"/>
    </location>
</feature>
<dbReference type="GO" id="GO:0046872">
    <property type="term" value="F:metal ion binding"/>
    <property type="evidence" value="ECO:0007669"/>
    <property type="project" value="UniProtKB-KW"/>
</dbReference>
<proteinExistence type="predicted"/>
<feature type="domain" description="Radical SAM core" evidence="6">
    <location>
        <begin position="1"/>
        <end position="219"/>
    </location>
</feature>
<dbReference type="InterPro" id="IPR006638">
    <property type="entry name" value="Elp3/MiaA/NifB-like_rSAM"/>
</dbReference>
<keyword evidence="5" id="KW-0411">Iron-sulfur</keyword>
<reference evidence="7" key="1">
    <citation type="journal article" date="2014" name="Front. Microbiol.">
        <title>High frequency of phylogenetically diverse reductive dehalogenase-homologous genes in deep subseafloor sedimentary metagenomes.</title>
        <authorList>
            <person name="Kawai M."/>
            <person name="Futagami T."/>
            <person name="Toyoda A."/>
            <person name="Takaki Y."/>
            <person name="Nishi S."/>
            <person name="Hori S."/>
            <person name="Arai W."/>
            <person name="Tsubouchi T."/>
            <person name="Morono Y."/>
            <person name="Uchiyama I."/>
            <person name="Ito T."/>
            <person name="Fujiyama A."/>
            <person name="Inagaki F."/>
            <person name="Takami H."/>
        </authorList>
    </citation>
    <scope>NUCLEOTIDE SEQUENCE</scope>
    <source>
        <strain evidence="7">Expedition CK06-06</strain>
    </source>
</reference>
<dbReference type="PANTHER" id="PTHR43409">
    <property type="entry name" value="ANAEROBIC MAGNESIUM-PROTOPORPHYRIN IX MONOMETHYL ESTER CYCLASE-RELATED"/>
    <property type="match status" value="1"/>
</dbReference>